<accession>A0A183DCM8</accession>
<dbReference type="Proteomes" id="UP000271098">
    <property type="component" value="Unassembled WGS sequence"/>
</dbReference>
<dbReference type="AlphaFoldDB" id="A0A183DCM8"/>
<sequence length="127" mass="14625">IKWADFNPSLQSNGHIGYPGLKIRVNGGAFRYASTLISQMINQEVPKVRIPPFSQCLPEVNGCAYLSNIMITKYQCAQRVTLSPVPYDRIQLSIENVAIRLNVFIPYLYFNNNYARNNHFYAFLQYI</sequence>
<reference evidence="3" key="1">
    <citation type="submission" date="2016-06" db="UniProtKB">
        <authorList>
            <consortium name="WormBaseParasite"/>
        </authorList>
    </citation>
    <scope>IDENTIFICATION</scope>
</reference>
<keyword evidence="2" id="KW-1185">Reference proteome</keyword>
<proteinExistence type="predicted"/>
<dbReference type="GO" id="GO:0008289">
    <property type="term" value="F:lipid binding"/>
    <property type="evidence" value="ECO:0007669"/>
    <property type="project" value="InterPro"/>
</dbReference>
<reference evidence="1 2" key="2">
    <citation type="submission" date="2018-11" db="EMBL/GenBank/DDBJ databases">
        <authorList>
            <consortium name="Pathogen Informatics"/>
        </authorList>
    </citation>
    <scope>NUCLEOTIDE SEQUENCE [LARGE SCALE GENOMIC DNA]</scope>
</reference>
<dbReference type="GO" id="GO:0005615">
    <property type="term" value="C:extracellular space"/>
    <property type="evidence" value="ECO:0007669"/>
    <property type="project" value="TreeGrafter"/>
</dbReference>
<dbReference type="InterPro" id="IPR017943">
    <property type="entry name" value="Bactericidal_perm-incr_a/b_dom"/>
</dbReference>
<evidence type="ECO:0000313" key="2">
    <source>
        <dbReference type="Proteomes" id="UP000271098"/>
    </source>
</evidence>
<dbReference type="PANTHER" id="PTHR10504">
    <property type="entry name" value="BACTERICIDAL PERMEABILITY-INCREASING BPI PROTEIN-RELATED"/>
    <property type="match status" value="1"/>
</dbReference>
<dbReference type="PANTHER" id="PTHR10504:SF144">
    <property type="entry name" value="BPI1 DOMAIN-CONTAINING PROTEIN"/>
    <property type="match status" value="1"/>
</dbReference>
<evidence type="ECO:0000313" key="3">
    <source>
        <dbReference type="WBParaSite" id="GPUH_0000647801-mRNA-1"/>
    </source>
</evidence>
<organism evidence="3">
    <name type="scientific">Gongylonema pulchrum</name>
    <dbReference type="NCBI Taxonomy" id="637853"/>
    <lineage>
        <taxon>Eukaryota</taxon>
        <taxon>Metazoa</taxon>
        <taxon>Ecdysozoa</taxon>
        <taxon>Nematoda</taxon>
        <taxon>Chromadorea</taxon>
        <taxon>Rhabditida</taxon>
        <taxon>Spirurina</taxon>
        <taxon>Spiruromorpha</taxon>
        <taxon>Spiruroidea</taxon>
        <taxon>Gongylonematidae</taxon>
        <taxon>Gongylonema</taxon>
    </lineage>
</organism>
<evidence type="ECO:0000313" key="1">
    <source>
        <dbReference type="EMBL" id="VDK54864.1"/>
    </source>
</evidence>
<gene>
    <name evidence="1" type="ORF">GPUH_LOCUS6470</name>
</gene>
<dbReference type="OrthoDB" id="5859906at2759"/>
<dbReference type="SUPFAM" id="SSF55394">
    <property type="entry name" value="Bactericidal permeability-increasing protein, BPI"/>
    <property type="match status" value="1"/>
</dbReference>
<dbReference type="WBParaSite" id="GPUH_0000647801-mRNA-1">
    <property type="protein sequence ID" value="GPUH_0000647801-mRNA-1"/>
    <property type="gene ID" value="GPUH_0000647801"/>
</dbReference>
<name>A0A183DCM8_9BILA</name>
<dbReference type="EMBL" id="UYRT01015256">
    <property type="protein sequence ID" value="VDK54864.1"/>
    <property type="molecule type" value="Genomic_DNA"/>
</dbReference>
<dbReference type="Gene3D" id="3.15.10.10">
    <property type="entry name" value="Bactericidal permeability-increasing protein, domain 1"/>
    <property type="match status" value="1"/>
</dbReference>
<protein>
    <submittedName>
        <fullName evidence="3">PKD_channel domain-containing protein</fullName>
    </submittedName>
</protein>
<dbReference type="InterPro" id="IPR032942">
    <property type="entry name" value="BPI/LBP/Plunc"/>
</dbReference>